<organism evidence="2 3">
    <name type="scientific">Nocardia sputorum</name>
    <dbReference type="NCBI Taxonomy" id="2984338"/>
    <lineage>
        <taxon>Bacteria</taxon>
        <taxon>Bacillati</taxon>
        <taxon>Actinomycetota</taxon>
        <taxon>Actinomycetes</taxon>
        <taxon>Mycobacteriales</taxon>
        <taxon>Nocardiaceae</taxon>
        <taxon>Nocardia</taxon>
    </lineage>
</organism>
<name>A0ABM8CR63_9NOCA</name>
<feature type="region of interest" description="Disordered" evidence="1">
    <location>
        <begin position="140"/>
        <end position="165"/>
    </location>
</feature>
<evidence type="ECO:0000313" key="2">
    <source>
        <dbReference type="EMBL" id="BDT97308.1"/>
    </source>
</evidence>
<gene>
    <name evidence="2" type="ORF">IFM12276_03370</name>
</gene>
<feature type="region of interest" description="Disordered" evidence="1">
    <location>
        <begin position="182"/>
        <end position="201"/>
    </location>
</feature>
<dbReference type="EMBL" id="AP026978">
    <property type="protein sequence ID" value="BDT97308.1"/>
    <property type="molecule type" value="Genomic_DNA"/>
</dbReference>
<evidence type="ECO:0008006" key="4">
    <source>
        <dbReference type="Google" id="ProtNLM"/>
    </source>
</evidence>
<protein>
    <recommendedName>
        <fullName evidence="4">PPE domain-containing protein</fullName>
    </recommendedName>
</protein>
<proteinExistence type="predicted"/>
<evidence type="ECO:0000313" key="3">
    <source>
        <dbReference type="Proteomes" id="UP001317870"/>
    </source>
</evidence>
<evidence type="ECO:0000256" key="1">
    <source>
        <dbReference type="SAM" id="MobiDB-lite"/>
    </source>
</evidence>
<keyword evidence="3" id="KW-1185">Reference proteome</keyword>
<dbReference type="Proteomes" id="UP001317870">
    <property type="component" value="Chromosome"/>
</dbReference>
<reference evidence="2 3" key="1">
    <citation type="submission" date="2022-11" db="EMBL/GenBank/DDBJ databases">
        <title>Genome Sequencing of Nocardia sp. ON39_IFM12276 and assembly.</title>
        <authorList>
            <person name="Shimojima M."/>
            <person name="Toyokawa M."/>
            <person name="Uesaka K."/>
        </authorList>
    </citation>
    <scope>NUCLEOTIDE SEQUENCE [LARGE SCALE GENOMIC DNA]</scope>
    <source>
        <strain evidence="2 3">IFM 12276</strain>
    </source>
</reference>
<accession>A0ABM8CR63</accession>
<dbReference type="RefSeq" id="WP_281877251.1">
    <property type="nucleotide sequence ID" value="NZ_AP026978.1"/>
</dbReference>
<sequence>MSSNDLDDLYINRYAGRVENPQEVLMRADFDRVKDLSETAFHATGDDAERIFGKVDEISARWSDRDDELGAAYRYLEDAHSDWRSAPDTMRRMHEQITADRAQGFHAISEIDWRSQLHARELTGHGAWVVEPRSIEQARQQLAAAERREGWSDPAEARPAAGPVPVSSSFAAARMSALADYRPSSLADALTQGAEREGMDR</sequence>